<protein>
    <submittedName>
        <fullName evidence="1">Uncharacterized protein</fullName>
    </submittedName>
</protein>
<proteinExistence type="predicted"/>
<dbReference type="CDD" id="cd00085">
    <property type="entry name" value="HNHc"/>
    <property type="match status" value="1"/>
</dbReference>
<evidence type="ECO:0000313" key="1">
    <source>
        <dbReference type="EMBL" id="DAF92770.1"/>
    </source>
</evidence>
<name>A0A8S5UEE3_9CAUD</name>
<sequence>MIKGHVAIELHNHKTGLRDRIEGDNMITNALNYVIPIVMGGNTYAENLMPLCKKALGSLMLFDGTLTEDKNNMFLPAAEAHLVAFADRGLDTTHSDRGSLNSAETYQTDTGYQSVWDFSTSQANGTIKSLALSLNYSFDGSYVRNSPYNLVGPFKTSGPSCKNLSDKTRFYCYALCYDVENQYLYYIDPELGGVSHRTEKDDDGRTKYLYSTEIHIMKAYVPTTKFKLADYPSPTNYGEEVTSFTIETGTSNTDCRGYFKNGYDGYAYMITPMGTAGKVEMYKLKLSDYSFEISEVQTFTVKSASFYNYYGHSTANNGYAYIKSLNKKSIYIVNLSNTVDVQEVKLPNDCTLSDDYLMNLKNGGVKFSTSDSHFGICYPDGKVIINQQNGNHSSDPIRYNPQLITDNLVVFGHRAYSYYDNSNGNLLNNYLGTIYNLPQPIVKTAASSMKVVYTLTDID</sequence>
<dbReference type="EMBL" id="BK016072">
    <property type="protein sequence ID" value="DAF92770.1"/>
    <property type="molecule type" value="Genomic_DNA"/>
</dbReference>
<dbReference type="InterPro" id="IPR003615">
    <property type="entry name" value="HNH_nuc"/>
</dbReference>
<reference evidence="1" key="1">
    <citation type="journal article" date="2021" name="Proc. Natl. Acad. Sci. U.S.A.">
        <title>A Catalog of Tens of Thousands of Viruses from Human Metagenomes Reveals Hidden Associations with Chronic Diseases.</title>
        <authorList>
            <person name="Tisza M.J."/>
            <person name="Buck C.B."/>
        </authorList>
    </citation>
    <scope>NUCLEOTIDE SEQUENCE</scope>
    <source>
        <strain evidence="1">CtJLm32</strain>
    </source>
</reference>
<accession>A0A8S5UEE3</accession>
<organism evidence="1">
    <name type="scientific">Siphoviridae sp. ctJLm32</name>
    <dbReference type="NCBI Taxonomy" id="2825431"/>
    <lineage>
        <taxon>Viruses</taxon>
        <taxon>Duplodnaviria</taxon>
        <taxon>Heunggongvirae</taxon>
        <taxon>Uroviricota</taxon>
        <taxon>Caudoviricetes</taxon>
    </lineage>
</organism>